<sequence length="323" mass="36212">MATVTRPRPYLDLAAILTWLCTRTGEQMAQLILSIQNPAAQATFAQMVLGAPSPTPVVLPEWARPRRYILIPVFKPWPMKDLSSVISHLWAEDQSQPLWSLMAKTWSTIRDQLGKENAPLDQFLNIICPYLNIISPTVYLERMGWVLDIRNDGTPYVSRKFIPEPNSFASHVAARTLSVDDLIRYCQSMGYAECYIFDTYPLSSTFIGATPSGCLAACRAASKKNSPRGNNVKRVLEQEPKIQNEMFMAASESGSAPSVLESMISEEEIQFWTNTEHAFIHRMEEATAQYEAVAQIQADAQFAASAQFENDHSDLVDWNGAQL</sequence>
<evidence type="ECO:0000313" key="9">
    <source>
        <dbReference type="EMBL" id="KAF2205111.1"/>
    </source>
</evidence>
<dbReference type="PROSITE" id="PS51325">
    <property type="entry name" value="ALPHA_BOX"/>
    <property type="match status" value="1"/>
</dbReference>
<protein>
    <recommendedName>
        <fullName evidence="1">Mating-type protein MAT-1</fullName>
    </recommendedName>
</protein>
<evidence type="ECO:0000256" key="2">
    <source>
        <dbReference type="ARBA" id="ARBA00023015"/>
    </source>
</evidence>
<accession>A0A9P4JT65</accession>
<dbReference type="OrthoDB" id="5398665at2759"/>
<keyword evidence="10" id="KW-1185">Reference proteome</keyword>
<keyword evidence="2 7" id="KW-0805">Transcription regulation</keyword>
<reference evidence="9" key="1">
    <citation type="journal article" date="2020" name="Stud. Mycol.">
        <title>101 Dothideomycetes genomes: a test case for predicting lifestyles and emergence of pathogens.</title>
        <authorList>
            <person name="Haridas S."/>
            <person name="Albert R."/>
            <person name="Binder M."/>
            <person name="Bloem J."/>
            <person name="Labutti K."/>
            <person name="Salamov A."/>
            <person name="Andreopoulos B."/>
            <person name="Baker S."/>
            <person name="Barry K."/>
            <person name="Bills G."/>
            <person name="Bluhm B."/>
            <person name="Cannon C."/>
            <person name="Castanera R."/>
            <person name="Culley D."/>
            <person name="Daum C."/>
            <person name="Ezra D."/>
            <person name="Gonzalez J."/>
            <person name="Henrissat B."/>
            <person name="Kuo A."/>
            <person name="Liang C."/>
            <person name="Lipzen A."/>
            <person name="Lutzoni F."/>
            <person name="Magnuson J."/>
            <person name="Mondo S."/>
            <person name="Nolan M."/>
            <person name="Ohm R."/>
            <person name="Pangilinan J."/>
            <person name="Park H.-J."/>
            <person name="Ramirez L."/>
            <person name="Alfaro M."/>
            <person name="Sun H."/>
            <person name="Tritt A."/>
            <person name="Yoshinaga Y."/>
            <person name="Zwiers L.-H."/>
            <person name="Turgeon B."/>
            <person name="Goodwin S."/>
            <person name="Spatafora J."/>
            <person name="Crous P."/>
            <person name="Grigoriev I."/>
        </authorList>
    </citation>
    <scope>NUCLEOTIDE SEQUENCE</scope>
    <source>
        <strain evidence="9">ATCC 74209</strain>
    </source>
</reference>
<evidence type="ECO:0000256" key="4">
    <source>
        <dbReference type="ARBA" id="ARBA00023163"/>
    </source>
</evidence>
<comment type="similarity">
    <text evidence="7">Belongs to the MATALPHA1 family.</text>
</comment>
<dbReference type="InterPro" id="IPR006856">
    <property type="entry name" value="MATalpha_HMGbox"/>
</dbReference>
<evidence type="ECO:0000313" key="10">
    <source>
        <dbReference type="Proteomes" id="UP000799536"/>
    </source>
</evidence>
<comment type="subcellular location">
    <subcellularLocation>
        <location evidence="7">Nucleus</location>
    </subcellularLocation>
</comment>
<evidence type="ECO:0000256" key="5">
    <source>
        <dbReference type="ARBA" id="ARBA00023242"/>
    </source>
</evidence>
<comment type="caution">
    <text evidence="9">The sequence shown here is derived from an EMBL/GenBank/DDBJ whole genome shotgun (WGS) entry which is preliminary data.</text>
</comment>
<evidence type="ECO:0000256" key="1">
    <source>
        <dbReference type="ARBA" id="ARBA00015083"/>
    </source>
</evidence>
<evidence type="ECO:0000256" key="7">
    <source>
        <dbReference type="RuleBase" id="RU003516"/>
    </source>
</evidence>
<dbReference type="GO" id="GO:0008301">
    <property type="term" value="F:DNA binding, bending"/>
    <property type="evidence" value="ECO:0007669"/>
    <property type="project" value="InterPro"/>
</dbReference>
<keyword evidence="5 7" id="KW-0539">Nucleus</keyword>
<feature type="domain" description="Alpha box" evidence="8">
    <location>
        <begin position="64"/>
        <end position="110"/>
    </location>
</feature>
<dbReference type="AlphaFoldDB" id="A0A9P4JT65"/>
<evidence type="ECO:0000256" key="6">
    <source>
        <dbReference type="ARBA" id="ARBA00035106"/>
    </source>
</evidence>
<keyword evidence="3 7" id="KW-0238">DNA-binding</keyword>
<dbReference type="GO" id="GO:0005634">
    <property type="term" value="C:nucleus"/>
    <property type="evidence" value="ECO:0007669"/>
    <property type="project" value="UniProtKB-SubCell"/>
</dbReference>
<evidence type="ECO:0000256" key="3">
    <source>
        <dbReference type="ARBA" id="ARBA00023125"/>
    </source>
</evidence>
<organism evidence="9 10">
    <name type="scientific">Delitschia confertaspora ATCC 74209</name>
    <dbReference type="NCBI Taxonomy" id="1513339"/>
    <lineage>
        <taxon>Eukaryota</taxon>
        <taxon>Fungi</taxon>
        <taxon>Dikarya</taxon>
        <taxon>Ascomycota</taxon>
        <taxon>Pezizomycotina</taxon>
        <taxon>Dothideomycetes</taxon>
        <taxon>Pleosporomycetidae</taxon>
        <taxon>Pleosporales</taxon>
        <taxon>Delitschiaceae</taxon>
        <taxon>Delitschia</taxon>
    </lineage>
</organism>
<dbReference type="Pfam" id="PF04769">
    <property type="entry name" value="MATalpha_HMGbox"/>
    <property type="match status" value="1"/>
</dbReference>
<evidence type="ECO:0000259" key="8">
    <source>
        <dbReference type="PROSITE" id="PS51325"/>
    </source>
</evidence>
<keyword evidence="4 7" id="KW-0804">Transcription</keyword>
<comment type="function">
    <text evidence="6">Mating type proteins are sequence specific DNA-binding proteins that act as master switches in fungal differentiation by controlling gene expression in a cell type-specific fashion. Transcriptional activator that induces the transcription of alpha-specific genes.</text>
</comment>
<dbReference type="GO" id="GO:0045895">
    <property type="term" value="P:positive regulation of mating-type specific transcription, DNA-templated"/>
    <property type="evidence" value="ECO:0007669"/>
    <property type="project" value="InterPro"/>
</dbReference>
<proteinExistence type="inferred from homology"/>
<dbReference type="Proteomes" id="UP000799536">
    <property type="component" value="Unassembled WGS sequence"/>
</dbReference>
<name>A0A9P4JT65_9PLEO</name>
<dbReference type="EMBL" id="ML993862">
    <property type="protein sequence ID" value="KAF2205111.1"/>
    <property type="molecule type" value="Genomic_DNA"/>
</dbReference>
<gene>
    <name evidence="9" type="ORF">GQ43DRAFT_477672</name>
</gene>